<dbReference type="SUPFAM" id="SSF51905">
    <property type="entry name" value="FAD/NAD(P)-binding domain"/>
    <property type="match status" value="2"/>
</dbReference>
<dbReference type="EMBL" id="CP059540">
    <property type="protein sequence ID" value="QMT17353.1"/>
    <property type="molecule type" value="Genomic_DNA"/>
</dbReference>
<dbReference type="AlphaFoldDB" id="A0A7D7MEL0"/>
<keyword evidence="3" id="KW-1185">Reference proteome</keyword>
<keyword evidence="2" id="KW-0503">Monooxygenase</keyword>
<name>A0A7D7MEL0_PLAMR</name>
<dbReference type="Gene3D" id="3.50.50.60">
    <property type="entry name" value="FAD/NAD(P)-binding domain"/>
    <property type="match status" value="1"/>
</dbReference>
<dbReference type="GO" id="GO:0004497">
    <property type="term" value="F:monooxygenase activity"/>
    <property type="evidence" value="ECO:0007669"/>
    <property type="project" value="UniProtKB-KW"/>
</dbReference>
<dbReference type="RefSeq" id="WP_182092053.1">
    <property type="nucleotide sequence ID" value="NZ_CP059540.1"/>
</dbReference>
<sequence length="391" mass="43896">MHNWIIIGGGIQGMTLATFLRKQKGVAPEEMAIIDPHEEPLSEWRRCTEAISVPFLRSPFVHHLDVDPFSLNRHAKASLFGEGASFFGKFKRPSLLLFHEHCEHLVREQEIRRSWIQGRVESIKRLENGWKIHLENGSLVMGANVVLAIGAGEQLHWPEWAQQLQTDSPGSIFHVFDKELPKFDASQAPFTIIGGGITAVLLTLKLHKQFPGQVTLLKRHPFRVHDFDSDPGWLGPKYQQAFHNTRSYVRRREMIVAARRKGSITRELNAALRKQLRQFPRLVADGHVHRANRQKGITSLFDEDGSLIHQTGTAILATGFQPQLPGSSWLAPIIEEHRLPCAACGYPVVTHTLQWGPGLYVMGPLAELEVGPIARNISGAREAASRILQAQ</sequence>
<protein>
    <submittedName>
        <fullName evidence="2">SidA/IucD/PvdA family monooxygenase</fullName>
    </submittedName>
</protein>
<organism evidence="2 3">
    <name type="scientific">Planococcus maritimus</name>
    <dbReference type="NCBI Taxonomy" id="192421"/>
    <lineage>
        <taxon>Bacteria</taxon>
        <taxon>Bacillati</taxon>
        <taxon>Bacillota</taxon>
        <taxon>Bacilli</taxon>
        <taxon>Bacillales</taxon>
        <taxon>Caryophanaceae</taxon>
        <taxon>Planococcus</taxon>
    </lineage>
</organism>
<evidence type="ECO:0000313" key="3">
    <source>
        <dbReference type="Proteomes" id="UP000514716"/>
    </source>
</evidence>
<feature type="domain" description="FAD/NAD(P)-binding" evidence="1">
    <location>
        <begin position="4"/>
        <end position="258"/>
    </location>
</feature>
<dbReference type="InterPro" id="IPR036188">
    <property type="entry name" value="FAD/NAD-bd_sf"/>
</dbReference>
<dbReference type="Proteomes" id="UP000514716">
    <property type="component" value="Chromosome"/>
</dbReference>
<gene>
    <name evidence="2" type="ORF">H1Q58_15595</name>
</gene>
<accession>A0A7D7MEL0</accession>
<dbReference type="InterPro" id="IPR023753">
    <property type="entry name" value="FAD/NAD-binding_dom"/>
</dbReference>
<keyword evidence="2" id="KW-0560">Oxidoreductase</keyword>
<evidence type="ECO:0000313" key="2">
    <source>
        <dbReference type="EMBL" id="QMT17353.1"/>
    </source>
</evidence>
<dbReference type="Pfam" id="PF07992">
    <property type="entry name" value="Pyr_redox_2"/>
    <property type="match status" value="1"/>
</dbReference>
<dbReference type="PANTHER" id="PTHR38663">
    <property type="match status" value="1"/>
</dbReference>
<proteinExistence type="predicted"/>
<reference evidence="2 3" key="1">
    <citation type="submission" date="2020-07" db="EMBL/GenBank/DDBJ databases">
        <title>Screening of a cold-adapted Planococcus bacterium producing protease in traditional shrimp paste and protease identification by genome sequencing.</title>
        <authorList>
            <person name="Gao R."/>
            <person name="Leng W."/>
            <person name="Chu Q."/>
            <person name="Wu X."/>
            <person name="Liu H."/>
            <person name="Li X."/>
        </authorList>
    </citation>
    <scope>NUCLEOTIDE SEQUENCE [LARGE SCALE GENOMIC DNA]</scope>
    <source>
        <strain evidence="2 3">XJ11</strain>
    </source>
</reference>
<dbReference type="KEGG" id="pdec:H1Q58_15595"/>
<dbReference type="PANTHER" id="PTHR38663:SF1">
    <property type="entry name" value="L-ORNITHINE N(5)-MONOOXYGENASE"/>
    <property type="match status" value="1"/>
</dbReference>
<evidence type="ECO:0000259" key="1">
    <source>
        <dbReference type="Pfam" id="PF07992"/>
    </source>
</evidence>